<dbReference type="InterPro" id="IPR006121">
    <property type="entry name" value="HMA_dom"/>
</dbReference>
<dbReference type="Gene3D" id="3.30.70.100">
    <property type="match status" value="1"/>
</dbReference>
<name>A9NL00_PICSI</name>
<evidence type="ECO:0000313" key="3">
    <source>
        <dbReference type="EMBL" id="ABK21311.1"/>
    </source>
</evidence>
<sequence>MSIVDNIMDINWRRLTMRRRRPLSLQMVEMQVRMDCGGCERAVRNSLKIKGVDSVEIDLQQQKVTVMGYVDRNKVLKAVRRSGKKAEFWTYPYEPGTSYPLRSDYYKGDVNAYRESSYNYRKHGYTTGDRQGFAYNRPDDSAIGTLFSDDNPHACTIM</sequence>
<evidence type="ECO:0000256" key="1">
    <source>
        <dbReference type="ARBA" id="ARBA00022723"/>
    </source>
</evidence>
<dbReference type="SUPFAM" id="SSF55008">
    <property type="entry name" value="HMA, heavy metal-associated domain"/>
    <property type="match status" value="1"/>
</dbReference>
<protein>
    <recommendedName>
        <fullName evidence="2">HMA domain-containing protein</fullName>
    </recommendedName>
</protein>
<dbReference type="GO" id="GO:0046872">
    <property type="term" value="F:metal ion binding"/>
    <property type="evidence" value="ECO:0007669"/>
    <property type="project" value="UniProtKB-KW"/>
</dbReference>
<dbReference type="OMA" id="CCCYYPP"/>
<reference evidence="3" key="1">
    <citation type="journal article" date="2008" name="BMC Genomics">
        <title>A conifer genomics resource of 200,000 spruce (Picea spp.) ESTs and 6,464 high-quality, sequence-finished full-length cDNAs for Sitka spruce (Picea sitchensis).</title>
        <authorList>
            <person name="Ralph S.G."/>
            <person name="Chun H.J."/>
            <person name="Kolosova N."/>
            <person name="Cooper D."/>
            <person name="Oddy C."/>
            <person name="Ritland C.E."/>
            <person name="Kirkpatrick R."/>
            <person name="Moore R."/>
            <person name="Barber S."/>
            <person name="Holt R.A."/>
            <person name="Jones S.J."/>
            <person name="Marra M.A."/>
            <person name="Douglas C.J."/>
            <person name="Ritland K."/>
            <person name="Bohlmann J."/>
        </authorList>
    </citation>
    <scope>NUCLEOTIDE SEQUENCE</scope>
    <source>
        <tissue evidence="3">Green portion of the leader tissue</tissue>
    </source>
</reference>
<dbReference type="EMBL" id="EF081931">
    <property type="protein sequence ID" value="ABK21311.1"/>
    <property type="molecule type" value="mRNA"/>
</dbReference>
<organism evidence="3">
    <name type="scientific">Picea sitchensis</name>
    <name type="common">Sitka spruce</name>
    <name type="synonym">Pinus sitchensis</name>
    <dbReference type="NCBI Taxonomy" id="3332"/>
    <lineage>
        <taxon>Eukaryota</taxon>
        <taxon>Viridiplantae</taxon>
        <taxon>Streptophyta</taxon>
        <taxon>Embryophyta</taxon>
        <taxon>Tracheophyta</taxon>
        <taxon>Spermatophyta</taxon>
        <taxon>Pinopsida</taxon>
        <taxon>Pinidae</taxon>
        <taxon>Conifers I</taxon>
        <taxon>Pinales</taxon>
        <taxon>Pinaceae</taxon>
        <taxon>Picea</taxon>
    </lineage>
</organism>
<keyword evidence="1" id="KW-0479">Metal-binding</keyword>
<dbReference type="PANTHER" id="PTHR22814">
    <property type="entry name" value="COPPER TRANSPORT PROTEIN ATOX1-RELATED"/>
    <property type="match status" value="1"/>
</dbReference>
<dbReference type="PANTHER" id="PTHR22814:SF336">
    <property type="entry name" value="HEAVY METAL-ASSOCIATED ISOPRENYLATED PLANT PROTEIN 23"/>
    <property type="match status" value="1"/>
</dbReference>
<dbReference type="AlphaFoldDB" id="A9NL00"/>
<dbReference type="InterPro" id="IPR036163">
    <property type="entry name" value="HMA_dom_sf"/>
</dbReference>
<feature type="domain" description="HMA" evidence="2">
    <location>
        <begin position="25"/>
        <end position="87"/>
    </location>
</feature>
<proteinExistence type="evidence at transcript level"/>
<evidence type="ECO:0000259" key="2">
    <source>
        <dbReference type="PROSITE" id="PS50846"/>
    </source>
</evidence>
<dbReference type="PROSITE" id="PS50846">
    <property type="entry name" value="HMA_2"/>
    <property type="match status" value="1"/>
</dbReference>
<accession>A9NL00</accession>
<dbReference type="CDD" id="cd00371">
    <property type="entry name" value="HMA"/>
    <property type="match status" value="1"/>
</dbReference>
<dbReference type="Pfam" id="PF00403">
    <property type="entry name" value="HMA"/>
    <property type="match status" value="1"/>
</dbReference>